<protein>
    <submittedName>
        <fullName evidence="1">Uncharacterized protein</fullName>
    </submittedName>
</protein>
<evidence type="ECO:0000313" key="2">
    <source>
        <dbReference type="Proteomes" id="UP000815325"/>
    </source>
</evidence>
<dbReference type="EMBL" id="MU070368">
    <property type="protein sequence ID" value="KAF5828076.1"/>
    <property type="molecule type" value="Genomic_DNA"/>
</dbReference>
<reference evidence="1" key="1">
    <citation type="submission" date="2017-08" db="EMBL/GenBank/DDBJ databases">
        <authorList>
            <person name="Polle J.E."/>
            <person name="Barry K."/>
            <person name="Cushman J."/>
            <person name="Schmutz J."/>
            <person name="Tran D."/>
            <person name="Hathwaick L.T."/>
            <person name="Yim W.C."/>
            <person name="Jenkins J."/>
            <person name="Mckie-Krisberg Z.M."/>
            <person name="Prochnik S."/>
            <person name="Lindquist E."/>
            <person name="Dockter R.B."/>
            <person name="Adam C."/>
            <person name="Molina H."/>
            <person name="Bunkerborg J."/>
            <person name="Jin E."/>
            <person name="Buchheim M."/>
            <person name="Magnuson J."/>
        </authorList>
    </citation>
    <scope>NUCLEOTIDE SEQUENCE</scope>
    <source>
        <strain evidence="1">CCAP 19/18</strain>
    </source>
</reference>
<dbReference type="Proteomes" id="UP000815325">
    <property type="component" value="Unassembled WGS sequence"/>
</dbReference>
<comment type="caution">
    <text evidence="1">The sequence shown here is derived from an EMBL/GenBank/DDBJ whole genome shotgun (WGS) entry which is preliminary data.</text>
</comment>
<evidence type="ECO:0000313" key="1">
    <source>
        <dbReference type="EMBL" id="KAF5828076.1"/>
    </source>
</evidence>
<organism evidence="1 2">
    <name type="scientific">Dunaliella salina</name>
    <name type="common">Green alga</name>
    <name type="synonym">Protococcus salinus</name>
    <dbReference type="NCBI Taxonomy" id="3046"/>
    <lineage>
        <taxon>Eukaryota</taxon>
        <taxon>Viridiplantae</taxon>
        <taxon>Chlorophyta</taxon>
        <taxon>core chlorophytes</taxon>
        <taxon>Chlorophyceae</taxon>
        <taxon>CS clade</taxon>
        <taxon>Chlamydomonadales</taxon>
        <taxon>Dunaliellaceae</taxon>
        <taxon>Dunaliella</taxon>
    </lineage>
</organism>
<gene>
    <name evidence="1" type="ORF">DUNSADRAFT_18265</name>
</gene>
<name>A0ABQ7G0E4_DUNSA</name>
<keyword evidence="2" id="KW-1185">Reference proteome</keyword>
<proteinExistence type="predicted"/>
<accession>A0ABQ7G0E4</accession>
<sequence length="46" mass="4821">MGNFTPLTQPAAYSQANSERWASQTATLGPCQQVGVTDVLQLGVPS</sequence>